<dbReference type="RefSeq" id="WP_340365025.1">
    <property type="nucleotide sequence ID" value="NZ_JBBKZV010000011.1"/>
</dbReference>
<dbReference type="Gene3D" id="3.50.50.60">
    <property type="entry name" value="FAD/NAD(P)-binding domain"/>
    <property type="match status" value="1"/>
</dbReference>
<dbReference type="SUPFAM" id="SSF51905">
    <property type="entry name" value="FAD/NAD(P)-binding domain"/>
    <property type="match status" value="1"/>
</dbReference>
<sequence>METVKKYAYIILDGGPTGLMLAHSLIDGGIDQGSILVVEKESVAAGPCRSEHVDGAPLDVLHGFKVWSRSAFARMKVLHHGLSIDIDMVVRAYKLRIARAEFPTSEASRPHGTTHFKIWPTGRRLLKYLKFEWSRLD</sequence>
<accession>A0ABU8W1Y1</accession>
<evidence type="ECO:0000313" key="2">
    <source>
        <dbReference type="Proteomes" id="UP001363010"/>
    </source>
</evidence>
<dbReference type="EMBL" id="JBBKZV010000011">
    <property type="protein sequence ID" value="MEJ8823988.1"/>
    <property type="molecule type" value="Genomic_DNA"/>
</dbReference>
<evidence type="ECO:0008006" key="3">
    <source>
        <dbReference type="Google" id="ProtNLM"/>
    </source>
</evidence>
<dbReference type="Proteomes" id="UP001363010">
    <property type="component" value="Unassembled WGS sequence"/>
</dbReference>
<name>A0ABU8W1Y1_9BURK</name>
<organism evidence="1 2">
    <name type="scientific">Variovorax humicola</name>
    <dbReference type="NCBI Taxonomy" id="1769758"/>
    <lineage>
        <taxon>Bacteria</taxon>
        <taxon>Pseudomonadati</taxon>
        <taxon>Pseudomonadota</taxon>
        <taxon>Betaproteobacteria</taxon>
        <taxon>Burkholderiales</taxon>
        <taxon>Comamonadaceae</taxon>
        <taxon>Variovorax</taxon>
    </lineage>
</organism>
<dbReference type="InterPro" id="IPR036188">
    <property type="entry name" value="FAD/NAD-bd_sf"/>
</dbReference>
<comment type="caution">
    <text evidence="1">The sequence shown here is derived from an EMBL/GenBank/DDBJ whole genome shotgun (WGS) entry which is preliminary data.</text>
</comment>
<evidence type="ECO:0000313" key="1">
    <source>
        <dbReference type="EMBL" id="MEJ8823988.1"/>
    </source>
</evidence>
<proteinExistence type="predicted"/>
<keyword evidence="2" id="KW-1185">Reference proteome</keyword>
<protein>
    <recommendedName>
        <fullName evidence="3">FAD-binding domain-containing protein</fullName>
    </recommendedName>
</protein>
<gene>
    <name evidence="1" type="ORF">WKW80_18480</name>
</gene>
<reference evidence="1 2" key="1">
    <citation type="submission" date="2024-03" db="EMBL/GenBank/DDBJ databases">
        <title>Novel species of the genus Variovorax.</title>
        <authorList>
            <person name="Liu Q."/>
            <person name="Xin Y.-H."/>
        </authorList>
    </citation>
    <scope>NUCLEOTIDE SEQUENCE [LARGE SCALE GENOMIC DNA]</scope>
    <source>
        <strain evidence="1 2">KACC 18501</strain>
    </source>
</reference>